<protein>
    <submittedName>
        <fullName evidence="1">Uncharacterized protein</fullName>
    </submittedName>
</protein>
<sequence length="31" mass="3797">MKWVLCEVKTANNWPYILRAIYTTHTPYVKR</sequence>
<dbReference type="EMBL" id="BK015224">
    <property type="protein sequence ID" value="DAD96761.1"/>
    <property type="molecule type" value="Genomic_DNA"/>
</dbReference>
<organism evidence="1">
    <name type="scientific">Podoviridae sp. ctdDI2</name>
    <dbReference type="NCBI Taxonomy" id="2826567"/>
    <lineage>
        <taxon>Viruses</taxon>
        <taxon>Duplodnaviria</taxon>
        <taxon>Heunggongvirae</taxon>
        <taxon>Uroviricota</taxon>
        <taxon>Caudoviricetes</taxon>
    </lineage>
</organism>
<reference evidence="1" key="1">
    <citation type="journal article" date="2021" name="Proc. Natl. Acad. Sci. U.S.A.">
        <title>A Catalog of Tens of Thousands of Viruses from Human Metagenomes Reveals Hidden Associations with Chronic Diseases.</title>
        <authorList>
            <person name="Tisza M.J."/>
            <person name="Buck C.B."/>
        </authorList>
    </citation>
    <scope>NUCLEOTIDE SEQUENCE</scope>
    <source>
        <strain evidence="1">CtdDI2</strain>
    </source>
</reference>
<accession>A0A8S5NPY7</accession>
<proteinExistence type="predicted"/>
<evidence type="ECO:0000313" key="1">
    <source>
        <dbReference type="EMBL" id="DAD96761.1"/>
    </source>
</evidence>
<name>A0A8S5NPY7_9CAUD</name>